<evidence type="ECO:0000313" key="2">
    <source>
        <dbReference type="Proteomes" id="UP000237865"/>
    </source>
</evidence>
<name>A0A2S5RDS4_9MOLU</name>
<proteinExistence type="predicted"/>
<reference evidence="1 2" key="1">
    <citation type="submission" date="2017-11" db="EMBL/GenBank/DDBJ databases">
        <title>Genome sequence of Entomoplasma lucivorax PIPN-2 (ATCC 49196).</title>
        <authorList>
            <person name="Lo W.-S."/>
            <person name="Gasparich G.E."/>
            <person name="Kuo C.-H."/>
        </authorList>
    </citation>
    <scope>NUCLEOTIDE SEQUENCE [LARGE SCALE GENOMIC DNA]</scope>
    <source>
        <strain evidence="1 2">PIPN-2</strain>
    </source>
</reference>
<comment type="caution">
    <text evidence="1">The sequence shown here is derived from an EMBL/GenBank/DDBJ whole genome shotgun (WGS) entry which is preliminary data.</text>
</comment>
<dbReference type="AlphaFoldDB" id="A0A2S5RDS4"/>
<accession>A0A2S5RDS4</accession>
<protein>
    <submittedName>
        <fullName evidence="1">Uncharacterized protein</fullName>
    </submittedName>
</protein>
<sequence length="219" mass="26479">MRIIWLPKLGKSTWVDQKHLEIYYKDNGKYKFRPLIIEKVYPEEKLVRVGLSSTQLQSKYIFEINIPEKKLHFTFDKYEIMIISEINLKKKLLDLREYLKIYKMFEQLKQSHEHAWKQEKTKLAFEQTIIIGQYALLSPKAQEYERTINQFSLKEQAHRIKCKKERMKLIEQMNQNKIVNIEKKSLYKTKGEQEFNSTKFLNEADKILKPNKQESETQK</sequence>
<keyword evidence="2" id="KW-1185">Reference proteome</keyword>
<dbReference type="Proteomes" id="UP000237865">
    <property type="component" value="Unassembled WGS sequence"/>
</dbReference>
<evidence type="ECO:0000313" key="1">
    <source>
        <dbReference type="EMBL" id="PPE05489.1"/>
    </source>
</evidence>
<organism evidence="1 2">
    <name type="scientific">Williamsoniiplasma lucivorax</name>
    <dbReference type="NCBI Taxonomy" id="209274"/>
    <lineage>
        <taxon>Bacteria</taxon>
        <taxon>Bacillati</taxon>
        <taxon>Mycoplasmatota</taxon>
        <taxon>Mollicutes</taxon>
        <taxon>Entomoplasmatales</taxon>
        <taxon>Williamsoniiplasma</taxon>
    </lineage>
</organism>
<gene>
    <name evidence="1" type="ORF">ELUCI_v1c05820</name>
</gene>
<dbReference type="EMBL" id="PHNE01000002">
    <property type="protein sequence ID" value="PPE05489.1"/>
    <property type="molecule type" value="Genomic_DNA"/>
</dbReference>